<evidence type="ECO:0000313" key="1">
    <source>
        <dbReference type="EMBL" id="JAH29108.1"/>
    </source>
</evidence>
<reference evidence="1" key="2">
    <citation type="journal article" date="2015" name="Fish Shellfish Immunol.">
        <title>Early steps in the European eel (Anguilla anguilla)-Vibrio vulnificus interaction in the gills: Role of the RtxA13 toxin.</title>
        <authorList>
            <person name="Callol A."/>
            <person name="Pajuelo D."/>
            <person name="Ebbesson L."/>
            <person name="Teles M."/>
            <person name="MacKenzie S."/>
            <person name="Amaro C."/>
        </authorList>
    </citation>
    <scope>NUCLEOTIDE SEQUENCE</scope>
</reference>
<reference evidence="1" key="1">
    <citation type="submission" date="2014-11" db="EMBL/GenBank/DDBJ databases">
        <authorList>
            <person name="Amaro Gonzalez C."/>
        </authorList>
    </citation>
    <scope>NUCLEOTIDE SEQUENCE</scope>
</reference>
<dbReference type="AlphaFoldDB" id="A0A0E9RL81"/>
<sequence length="27" mass="3300">MPMNFIVIYFSNVFSSLPKYVYIHIYI</sequence>
<accession>A0A0E9RL81</accession>
<protein>
    <submittedName>
        <fullName evidence="1">Uncharacterized protein</fullName>
    </submittedName>
</protein>
<proteinExistence type="predicted"/>
<organism evidence="1">
    <name type="scientific">Anguilla anguilla</name>
    <name type="common">European freshwater eel</name>
    <name type="synonym">Muraena anguilla</name>
    <dbReference type="NCBI Taxonomy" id="7936"/>
    <lineage>
        <taxon>Eukaryota</taxon>
        <taxon>Metazoa</taxon>
        <taxon>Chordata</taxon>
        <taxon>Craniata</taxon>
        <taxon>Vertebrata</taxon>
        <taxon>Euteleostomi</taxon>
        <taxon>Actinopterygii</taxon>
        <taxon>Neopterygii</taxon>
        <taxon>Teleostei</taxon>
        <taxon>Anguilliformes</taxon>
        <taxon>Anguillidae</taxon>
        <taxon>Anguilla</taxon>
    </lineage>
</organism>
<name>A0A0E9RL81_ANGAN</name>
<dbReference type="EMBL" id="GBXM01079469">
    <property type="protein sequence ID" value="JAH29108.1"/>
    <property type="molecule type" value="Transcribed_RNA"/>
</dbReference>